<proteinExistence type="inferred from homology"/>
<dbReference type="GO" id="GO:0046081">
    <property type="term" value="P:dUTP catabolic process"/>
    <property type="evidence" value="ECO:0007669"/>
    <property type="project" value="UniProtKB-UniRule"/>
</dbReference>
<dbReference type="EC" id="3.6.1.23" evidence="5 13"/>
<keyword evidence="8 13" id="KW-0460">Magnesium</keyword>
<evidence type="ECO:0000256" key="1">
    <source>
        <dbReference type="ARBA" id="ARBA00001946"/>
    </source>
</evidence>
<keyword evidence="13" id="KW-0479">Metal-binding</keyword>
<reference evidence="15 16" key="1">
    <citation type="journal article" date="2024" name="Nat. Commun.">
        <title>Phylogenomics reveals the evolutionary origins of lichenization in chlorophyte algae.</title>
        <authorList>
            <person name="Puginier C."/>
            <person name="Libourel C."/>
            <person name="Otte J."/>
            <person name="Skaloud P."/>
            <person name="Haon M."/>
            <person name="Grisel S."/>
            <person name="Petersen M."/>
            <person name="Berrin J.G."/>
            <person name="Delaux P.M."/>
            <person name="Dal Grande F."/>
            <person name="Keller J."/>
        </authorList>
    </citation>
    <scope>NUCLEOTIDE SEQUENCE [LARGE SCALE GENOMIC DNA]</scope>
    <source>
        <strain evidence="15 16">SAG 2043</strain>
    </source>
</reference>
<dbReference type="CDD" id="cd07557">
    <property type="entry name" value="trimeric_dUTPase"/>
    <property type="match status" value="1"/>
</dbReference>
<organism evidence="15 16">
    <name type="scientific">[Myrmecia] bisecta</name>
    <dbReference type="NCBI Taxonomy" id="41462"/>
    <lineage>
        <taxon>Eukaryota</taxon>
        <taxon>Viridiplantae</taxon>
        <taxon>Chlorophyta</taxon>
        <taxon>core chlorophytes</taxon>
        <taxon>Trebouxiophyceae</taxon>
        <taxon>Trebouxiales</taxon>
        <taxon>Trebouxiaceae</taxon>
        <taxon>Myrmecia</taxon>
    </lineage>
</organism>
<dbReference type="InterPro" id="IPR029054">
    <property type="entry name" value="dUTPase-like"/>
</dbReference>
<dbReference type="Gene3D" id="2.70.40.10">
    <property type="match status" value="1"/>
</dbReference>
<evidence type="ECO:0000313" key="15">
    <source>
        <dbReference type="EMBL" id="KAK9823508.1"/>
    </source>
</evidence>
<comment type="caution">
    <text evidence="15">The sequence shown here is derived from an EMBL/GenBank/DDBJ whole genome shotgun (WGS) entry which is preliminary data.</text>
</comment>
<dbReference type="Proteomes" id="UP001489004">
    <property type="component" value="Unassembled WGS sequence"/>
</dbReference>
<dbReference type="NCBIfam" id="NF001862">
    <property type="entry name" value="PRK00601.1"/>
    <property type="match status" value="1"/>
</dbReference>
<evidence type="ECO:0000259" key="14">
    <source>
        <dbReference type="PROSITE" id="PS51916"/>
    </source>
</evidence>
<keyword evidence="16" id="KW-1185">Reference proteome</keyword>
<dbReference type="Pfam" id="PF00692">
    <property type="entry name" value="dUTPase"/>
    <property type="match status" value="1"/>
</dbReference>
<dbReference type="CDD" id="cd21865">
    <property type="entry name" value="DEUBAD_NFRKB"/>
    <property type="match status" value="1"/>
</dbReference>
<comment type="catalytic activity">
    <reaction evidence="12 13">
        <text>dUTP + H2O = dUMP + diphosphate + H(+)</text>
        <dbReference type="Rhea" id="RHEA:10248"/>
        <dbReference type="ChEBI" id="CHEBI:15377"/>
        <dbReference type="ChEBI" id="CHEBI:15378"/>
        <dbReference type="ChEBI" id="CHEBI:33019"/>
        <dbReference type="ChEBI" id="CHEBI:61555"/>
        <dbReference type="ChEBI" id="CHEBI:246422"/>
        <dbReference type="EC" id="3.6.1.23"/>
    </reaction>
</comment>
<name>A0AAW1QQ21_9CHLO</name>
<evidence type="ECO:0000256" key="10">
    <source>
        <dbReference type="ARBA" id="ARBA00023242"/>
    </source>
</evidence>
<dbReference type="InterPro" id="IPR008181">
    <property type="entry name" value="dUTPase"/>
</dbReference>
<dbReference type="InterPro" id="IPR044867">
    <property type="entry name" value="DEUBAD_dom"/>
</dbReference>
<comment type="similarity">
    <text evidence="4 13">Belongs to the dUTPase family.</text>
</comment>
<comment type="pathway">
    <text evidence="3 13">Pyrimidine metabolism; dUMP biosynthesis; dUMP from dCTP (dUTP route): step 2/2.</text>
</comment>
<keyword evidence="9 13" id="KW-0546">Nucleotide metabolism</keyword>
<dbReference type="PANTHER" id="PTHR11241">
    <property type="entry name" value="DEOXYURIDINE 5'-TRIPHOSPHATE NUCLEOTIDOHYDROLASE"/>
    <property type="match status" value="1"/>
</dbReference>
<evidence type="ECO:0000256" key="8">
    <source>
        <dbReference type="ARBA" id="ARBA00022842"/>
    </source>
</evidence>
<dbReference type="FunFam" id="2.70.40.10:FF:000004">
    <property type="entry name" value="Deoxyuridine triphosphatase"/>
    <property type="match status" value="1"/>
</dbReference>
<dbReference type="PANTHER" id="PTHR11241:SF0">
    <property type="entry name" value="DEOXYURIDINE 5'-TRIPHOSPHATE NUCLEOTIDOHYDROLASE"/>
    <property type="match status" value="1"/>
</dbReference>
<evidence type="ECO:0000256" key="11">
    <source>
        <dbReference type="ARBA" id="ARBA00030698"/>
    </source>
</evidence>
<dbReference type="GO" id="GO:0000287">
    <property type="term" value="F:magnesium ion binding"/>
    <property type="evidence" value="ECO:0007669"/>
    <property type="project" value="UniProtKB-UniRule"/>
</dbReference>
<gene>
    <name evidence="15" type="ORF">WJX72_003255</name>
</gene>
<keyword evidence="7 13" id="KW-0378">Hydrolase</keyword>
<evidence type="ECO:0000256" key="7">
    <source>
        <dbReference type="ARBA" id="ARBA00022801"/>
    </source>
</evidence>
<protein>
    <recommendedName>
        <fullName evidence="6 13">Deoxyuridine 5'-triphosphate nucleotidohydrolase</fullName>
        <shortName evidence="13">dUTPase</shortName>
        <ecNumber evidence="5 13">3.6.1.23</ecNumber>
    </recommendedName>
    <alternativeName>
        <fullName evidence="11 13">dUTP pyrophosphatase</fullName>
    </alternativeName>
</protein>
<dbReference type="PROSITE" id="PS51916">
    <property type="entry name" value="DEUBAD"/>
    <property type="match status" value="1"/>
</dbReference>
<feature type="domain" description="DEUBAD" evidence="14">
    <location>
        <begin position="34"/>
        <end position="147"/>
    </location>
</feature>
<evidence type="ECO:0000256" key="9">
    <source>
        <dbReference type="ARBA" id="ARBA00023080"/>
    </source>
</evidence>
<dbReference type="GO" id="GO:0006226">
    <property type="term" value="P:dUMP biosynthetic process"/>
    <property type="evidence" value="ECO:0007669"/>
    <property type="project" value="UniProtKB-UniRule"/>
</dbReference>
<evidence type="ECO:0000256" key="2">
    <source>
        <dbReference type="ARBA" id="ARBA00004123"/>
    </source>
</evidence>
<sequence length="379" mass="41220">MDEVLSSSTLPEGSQPVAEELEDCIAWGSTVTLPAAVFDVASLGRLLNNHTWEACLNDSEREKLAALLPPGCVDHPSWLEDLMEGQQPVRFGLTAQQLWEQMRAGECHPRVVKYKEGMRLLSKKAYFHELRRLHNDLVARLLQMKSHGAKSKPLRERVLCSQLRAQGQHRATTCSAHNMEAYPQSKAAKGHLTGVDQRSPAEGVRMPALAASNGQENLFEGPQAKMQKVEPISTLRVKKLSEHAVLPKRGSAGAAGYDLASAYDYKVKAHGREVVKTDLSVAIPPGTYARVAPRSGLAVKHFIDTGAGVVDEDYRGNIGVVLFNHGDTDFTVSRGDRVAQLILERILTPEVEEVEELDVTVRGAGGYGSTGGFGAKPAS</sequence>
<evidence type="ECO:0000256" key="6">
    <source>
        <dbReference type="ARBA" id="ARBA00021732"/>
    </source>
</evidence>
<evidence type="ECO:0000256" key="3">
    <source>
        <dbReference type="ARBA" id="ARBA00005142"/>
    </source>
</evidence>
<dbReference type="EMBL" id="JALJOR010000002">
    <property type="protein sequence ID" value="KAK9823508.1"/>
    <property type="molecule type" value="Genomic_DNA"/>
</dbReference>
<evidence type="ECO:0000313" key="16">
    <source>
        <dbReference type="Proteomes" id="UP001489004"/>
    </source>
</evidence>
<dbReference type="InterPro" id="IPR033704">
    <property type="entry name" value="dUTPase_trimeric"/>
</dbReference>
<evidence type="ECO:0000256" key="12">
    <source>
        <dbReference type="ARBA" id="ARBA00047686"/>
    </source>
</evidence>
<evidence type="ECO:0000256" key="5">
    <source>
        <dbReference type="ARBA" id="ARBA00012379"/>
    </source>
</evidence>
<evidence type="ECO:0000256" key="13">
    <source>
        <dbReference type="RuleBase" id="RU367024"/>
    </source>
</evidence>
<accession>A0AAW1QQ21</accession>
<dbReference type="InterPro" id="IPR036157">
    <property type="entry name" value="dUTPase-like_sf"/>
</dbReference>
<dbReference type="AlphaFoldDB" id="A0AAW1QQ21"/>
<comment type="subcellular location">
    <subcellularLocation>
        <location evidence="2">Nucleus</location>
    </subcellularLocation>
</comment>
<comment type="function">
    <text evidence="13">Involved in nucleotide metabolism via production of dUMP, the immediate precursor of thymidine nucleotides, and decreases the intracellular concentration of dUTP so that uracil cannot be incorporated into DNA.</text>
</comment>
<dbReference type="SUPFAM" id="SSF51283">
    <property type="entry name" value="dUTPase-like"/>
    <property type="match status" value="1"/>
</dbReference>
<dbReference type="NCBIfam" id="TIGR00576">
    <property type="entry name" value="dut"/>
    <property type="match status" value="1"/>
</dbReference>
<comment type="cofactor">
    <cofactor evidence="1 13">
        <name>Mg(2+)</name>
        <dbReference type="ChEBI" id="CHEBI:18420"/>
    </cofactor>
</comment>
<dbReference type="GO" id="GO:0004170">
    <property type="term" value="F:dUTP diphosphatase activity"/>
    <property type="evidence" value="ECO:0007669"/>
    <property type="project" value="UniProtKB-UniRule"/>
</dbReference>
<dbReference type="GO" id="GO:0005634">
    <property type="term" value="C:nucleus"/>
    <property type="evidence" value="ECO:0007669"/>
    <property type="project" value="UniProtKB-SubCell"/>
</dbReference>
<evidence type="ECO:0000256" key="4">
    <source>
        <dbReference type="ARBA" id="ARBA00006581"/>
    </source>
</evidence>
<keyword evidence="10" id="KW-0539">Nucleus</keyword>